<dbReference type="Gene3D" id="3.30.300.30">
    <property type="match status" value="1"/>
</dbReference>
<dbReference type="InterPro" id="IPR020845">
    <property type="entry name" value="AMP-binding_CS"/>
</dbReference>
<dbReference type="PANTHER" id="PTHR43201:SF5">
    <property type="entry name" value="MEDIUM-CHAIN ACYL-COA LIGASE ACSF2, MITOCHONDRIAL"/>
    <property type="match status" value="1"/>
</dbReference>
<comment type="similarity">
    <text evidence="1">Belongs to the ATP-dependent AMP-binding enzyme family.</text>
</comment>
<keyword evidence="2 5" id="KW-0436">Ligase</keyword>
<dbReference type="SUPFAM" id="SSF56801">
    <property type="entry name" value="Acetyl-CoA synthetase-like"/>
    <property type="match status" value="1"/>
</dbReference>
<dbReference type="EMBL" id="CZKA01000066">
    <property type="protein sequence ID" value="CUR59866.1"/>
    <property type="molecule type" value="Genomic_DNA"/>
</dbReference>
<evidence type="ECO:0000313" key="5">
    <source>
        <dbReference type="EMBL" id="CUR59866.1"/>
    </source>
</evidence>
<evidence type="ECO:0000256" key="2">
    <source>
        <dbReference type="ARBA" id="ARBA00022598"/>
    </source>
</evidence>
<dbReference type="AlphaFoldDB" id="A0A2P2CCZ1"/>
<dbReference type="GO" id="GO:0031956">
    <property type="term" value="F:medium-chain fatty acid-CoA ligase activity"/>
    <property type="evidence" value="ECO:0007669"/>
    <property type="project" value="TreeGrafter"/>
</dbReference>
<dbReference type="InterPro" id="IPR000873">
    <property type="entry name" value="AMP-dep_synth/lig_dom"/>
</dbReference>
<dbReference type="Pfam" id="PF00501">
    <property type="entry name" value="AMP-binding"/>
    <property type="match status" value="1"/>
</dbReference>
<dbReference type="PANTHER" id="PTHR43201">
    <property type="entry name" value="ACYL-COA SYNTHETASE"/>
    <property type="match status" value="1"/>
</dbReference>
<evidence type="ECO:0000259" key="4">
    <source>
        <dbReference type="Pfam" id="PF13193"/>
    </source>
</evidence>
<organism evidence="5">
    <name type="scientific">metagenome</name>
    <dbReference type="NCBI Taxonomy" id="256318"/>
    <lineage>
        <taxon>unclassified sequences</taxon>
        <taxon>metagenomes</taxon>
    </lineage>
</organism>
<name>A0A2P2CCZ1_9ZZZZ</name>
<dbReference type="Pfam" id="PF13193">
    <property type="entry name" value="AMP-binding_C"/>
    <property type="match status" value="1"/>
</dbReference>
<dbReference type="Gene3D" id="3.40.50.12780">
    <property type="entry name" value="N-terminal domain of ligase-like"/>
    <property type="match status" value="1"/>
</dbReference>
<feature type="domain" description="AMP-dependent synthetase/ligase" evidence="3">
    <location>
        <begin position="25"/>
        <end position="383"/>
    </location>
</feature>
<dbReference type="GO" id="GO:0006631">
    <property type="term" value="P:fatty acid metabolic process"/>
    <property type="evidence" value="ECO:0007669"/>
    <property type="project" value="TreeGrafter"/>
</dbReference>
<dbReference type="InterPro" id="IPR045851">
    <property type="entry name" value="AMP-bd_C_sf"/>
</dbReference>
<gene>
    <name evidence="5" type="ORF">NOCA2690004</name>
</gene>
<dbReference type="InterPro" id="IPR025110">
    <property type="entry name" value="AMP-bd_C"/>
</dbReference>
<feature type="domain" description="AMP-binding enzyme C-terminal" evidence="4">
    <location>
        <begin position="432"/>
        <end position="508"/>
    </location>
</feature>
<evidence type="ECO:0000259" key="3">
    <source>
        <dbReference type="Pfam" id="PF00501"/>
    </source>
</evidence>
<protein>
    <submittedName>
        <fullName evidence="5">Putative fatty-acid--CoA ligase</fullName>
        <ecNumber evidence="5">6.2.1.-</ecNumber>
    </submittedName>
</protein>
<accession>A0A2P2CCZ1</accession>
<dbReference type="PROSITE" id="PS00455">
    <property type="entry name" value="AMP_BINDING"/>
    <property type="match status" value="1"/>
</dbReference>
<sequence length="530" mass="56233">MLSATRPHRLAHGVRAATLPARLYAAATAAPQAPALVDSDTRLTYADLVGRAERFAAGLHSRGVGPGDVVLIQLPNWWETVVAVWGTWLAGGVVLPVVPIYRAHELGFILDQVRPAAVVTAAHYRGYDHAVELRSLMDRHALPGSVIAARSSSLLSGITAYDDVAATDLDPPPIATDPDDIALVLYTSGTTSSPKGVLHSHRTLLAESASIRDACALGAADRVFMPSPLSHITGLSYAVVLTADLGAASVLLDRWDAAGAVEVIEAERCTFTVSATPFLRGLAETYEARAAGGSSLRTFVCGGADIPPPLVLRAGEVMGTKVLRTYGSTEMPTLAMARLDDPTTVAAFDEGPEIGANQMQLRATQDGMVELVCRGPELFLGYLDAELNEHSFTPDGYFRTGDAASIENGRLRISGRIKDIINRGGEKYSAAEVEWALLTHPLVAEVSIVGYPDDTLGERACAFVVARGDTGPSLTDLREHLLEAGFAVQKAPERLEIVASLPRTASGKIQKFRLRQGLGCAPVPHGTERG</sequence>
<dbReference type="InterPro" id="IPR042099">
    <property type="entry name" value="ANL_N_sf"/>
</dbReference>
<reference evidence="5" key="1">
    <citation type="submission" date="2015-08" db="EMBL/GenBank/DDBJ databases">
        <authorList>
            <person name="Babu N.S."/>
            <person name="Beckwith C.J."/>
            <person name="Beseler K.G."/>
            <person name="Brison A."/>
            <person name="Carone J.V."/>
            <person name="Caskin T.P."/>
            <person name="Diamond M."/>
            <person name="Durham M.E."/>
            <person name="Foxe J.M."/>
            <person name="Go M."/>
            <person name="Henderson B.A."/>
            <person name="Jones I.B."/>
            <person name="McGettigan J.A."/>
            <person name="Micheletti S.J."/>
            <person name="Nasrallah M.E."/>
            <person name="Ortiz D."/>
            <person name="Piller C.R."/>
            <person name="Privatt S.R."/>
            <person name="Schneider S.L."/>
            <person name="Sharp S."/>
            <person name="Smith T.C."/>
            <person name="Stanton J.D."/>
            <person name="Ullery H.E."/>
            <person name="Wilson R.J."/>
            <person name="Serrano M.G."/>
            <person name="Buck G."/>
            <person name="Lee V."/>
            <person name="Wang Y."/>
            <person name="Carvalho R."/>
            <person name="Voegtly L."/>
            <person name="Shi R."/>
            <person name="Duckworth R."/>
            <person name="Johnson A."/>
            <person name="Loviza R."/>
            <person name="Walstead R."/>
            <person name="Shah Z."/>
            <person name="Kiflezghi M."/>
            <person name="Wade K."/>
            <person name="Ball S.L."/>
            <person name="Bradley K.W."/>
            <person name="Asai D.J."/>
            <person name="Bowman C.A."/>
            <person name="Russell D.A."/>
            <person name="Pope W.H."/>
            <person name="Jacobs-Sera D."/>
            <person name="Hendrix R.W."/>
            <person name="Hatfull G.F."/>
        </authorList>
    </citation>
    <scope>NUCLEOTIDE SEQUENCE</scope>
</reference>
<dbReference type="EC" id="6.2.1.-" evidence="5"/>
<evidence type="ECO:0000256" key="1">
    <source>
        <dbReference type="ARBA" id="ARBA00006432"/>
    </source>
</evidence>
<proteinExistence type="inferred from homology"/>